<accession>A0A2I0AMT9</accession>
<dbReference type="SUPFAM" id="SSF54001">
    <property type="entry name" value="Cysteine proteinases"/>
    <property type="match status" value="1"/>
</dbReference>
<name>A0A2I0AMT9_9ASPA</name>
<organism evidence="1 2">
    <name type="scientific">Apostasia shenzhenica</name>
    <dbReference type="NCBI Taxonomy" id="1088818"/>
    <lineage>
        <taxon>Eukaryota</taxon>
        <taxon>Viridiplantae</taxon>
        <taxon>Streptophyta</taxon>
        <taxon>Embryophyta</taxon>
        <taxon>Tracheophyta</taxon>
        <taxon>Spermatophyta</taxon>
        <taxon>Magnoliopsida</taxon>
        <taxon>Liliopsida</taxon>
        <taxon>Asparagales</taxon>
        <taxon>Orchidaceae</taxon>
        <taxon>Apostasioideae</taxon>
        <taxon>Apostasia</taxon>
    </lineage>
</organism>
<dbReference type="Gene3D" id="3.30.200.60">
    <property type="entry name" value="Peptidase C65 Otubain, subdomain 1"/>
    <property type="match status" value="1"/>
</dbReference>
<dbReference type="PANTHER" id="PTHR12931:SF15">
    <property type="entry name" value="UBIQUITIN THIOESTERASE OTUBAIN-LIKE"/>
    <property type="match status" value="1"/>
</dbReference>
<dbReference type="Proteomes" id="UP000236161">
    <property type="component" value="Unassembled WGS sequence"/>
</dbReference>
<dbReference type="GO" id="GO:0071108">
    <property type="term" value="P:protein K48-linked deubiquitination"/>
    <property type="evidence" value="ECO:0007669"/>
    <property type="project" value="TreeGrafter"/>
</dbReference>
<dbReference type="EMBL" id="KZ451969">
    <property type="protein sequence ID" value="PKA56877.1"/>
    <property type="molecule type" value="Genomic_DNA"/>
</dbReference>
<keyword evidence="1" id="KW-0378">Hydrolase</keyword>
<sequence>MKQNFVLALSSFYVKENLPVLLNLLRDLLPGSSIPLSYELLLNINEENSDFIVSWFRYITSTQIRQQEGYYSSIISAYDCGSVQEFCAKTVEPMGIDCEQLQIMAFAEAMGVQIRIIYVDGYNANSLPNHEDYPSTGAGTSSSAAASSSVDDFHSDEPQVALVFINGHYDIIYRC</sequence>
<keyword evidence="2" id="KW-1185">Reference proteome</keyword>
<dbReference type="AlphaFoldDB" id="A0A2I0AMT9"/>
<dbReference type="STRING" id="1088818.A0A2I0AMT9"/>
<reference evidence="1 2" key="1">
    <citation type="journal article" date="2017" name="Nature">
        <title>The Apostasia genome and the evolution of orchids.</title>
        <authorList>
            <person name="Zhang G.Q."/>
            <person name="Liu K.W."/>
            <person name="Li Z."/>
            <person name="Lohaus R."/>
            <person name="Hsiao Y.Y."/>
            <person name="Niu S.C."/>
            <person name="Wang J.Y."/>
            <person name="Lin Y.C."/>
            <person name="Xu Q."/>
            <person name="Chen L.J."/>
            <person name="Yoshida K."/>
            <person name="Fujiwara S."/>
            <person name="Wang Z.W."/>
            <person name="Zhang Y.Q."/>
            <person name="Mitsuda N."/>
            <person name="Wang M."/>
            <person name="Liu G.H."/>
            <person name="Pecoraro L."/>
            <person name="Huang H.X."/>
            <person name="Xiao X.J."/>
            <person name="Lin M."/>
            <person name="Wu X.Y."/>
            <person name="Wu W.L."/>
            <person name="Chen Y.Y."/>
            <person name="Chang S.B."/>
            <person name="Sakamoto S."/>
            <person name="Ohme-Takagi M."/>
            <person name="Yagi M."/>
            <person name="Zeng S.J."/>
            <person name="Shen C.Y."/>
            <person name="Yeh C.M."/>
            <person name="Luo Y.B."/>
            <person name="Tsai W.C."/>
            <person name="Van de Peer Y."/>
            <person name="Liu Z.J."/>
        </authorList>
    </citation>
    <scope>NUCLEOTIDE SEQUENCE [LARGE SCALE GENOMIC DNA]</scope>
    <source>
        <strain evidence="2">cv. Shenzhen</strain>
        <tissue evidence="1">Stem</tissue>
    </source>
</reference>
<dbReference type="GO" id="GO:0043130">
    <property type="term" value="F:ubiquitin binding"/>
    <property type="evidence" value="ECO:0007669"/>
    <property type="project" value="TreeGrafter"/>
</dbReference>
<dbReference type="GO" id="GO:0004843">
    <property type="term" value="F:cysteine-type deubiquitinase activity"/>
    <property type="evidence" value="ECO:0007669"/>
    <property type="project" value="TreeGrafter"/>
</dbReference>
<dbReference type="Pfam" id="PF10275">
    <property type="entry name" value="Peptidase_C65"/>
    <property type="match status" value="1"/>
</dbReference>
<dbReference type="EC" id="3.4.-.-" evidence="1"/>
<dbReference type="OrthoDB" id="18915at2759"/>
<gene>
    <name evidence="1" type="ORF">AXF42_Ash002180</name>
</gene>
<dbReference type="InterPro" id="IPR042468">
    <property type="entry name" value="Peptidase_C65_otubain_sub1"/>
</dbReference>
<dbReference type="CDD" id="cd22749">
    <property type="entry name" value="Otubain_C65"/>
    <property type="match status" value="1"/>
</dbReference>
<dbReference type="GO" id="GO:0005634">
    <property type="term" value="C:nucleus"/>
    <property type="evidence" value="ECO:0007669"/>
    <property type="project" value="TreeGrafter"/>
</dbReference>
<dbReference type="InterPro" id="IPR038765">
    <property type="entry name" value="Papain-like_cys_pep_sf"/>
</dbReference>
<dbReference type="PANTHER" id="PTHR12931">
    <property type="entry name" value="UBIQUITIN THIOLESTERASE PROTEIN OTUB"/>
    <property type="match status" value="1"/>
</dbReference>
<evidence type="ECO:0000313" key="1">
    <source>
        <dbReference type="EMBL" id="PKA56877.1"/>
    </source>
</evidence>
<proteinExistence type="predicted"/>
<dbReference type="InterPro" id="IPR019400">
    <property type="entry name" value="Peptidase_C65_otubain"/>
</dbReference>
<protein>
    <submittedName>
        <fullName evidence="1">Ubiquitin thioesterase otubain-like</fullName>
        <ecNumber evidence="1">3.4.-.-</ecNumber>
    </submittedName>
</protein>
<evidence type="ECO:0000313" key="2">
    <source>
        <dbReference type="Proteomes" id="UP000236161"/>
    </source>
</evidence>